<name>A0A9W6USX3_9ACTN</name>
<gene>
    <name evidence="2" type="ORF">Kpho01_60160</name>
</gene>
<evidence type="ECO:0000313" key="3">
    <source>
        <dbReference type="Proteomes" id="UP001165143"/>
    </source>
</evidence>
<organism evidence="2 3">
    <name type="scientific">Kitasatospora phosalacinea</name>
    <dbReference type="NCBI Taxonomy" id="2065"/>
    <lineage>
        <taxon>Bacteria</taxon>
        <taxon>Bacillati</taxon>
        <taxon>Actinomycetota</taxon>
        <taxon>Actinomycetes</taxon>
        <taxon>Kitasatosporales</taxon>
        <taxon>Streptomycetaceae</taxon>
        <taxon>Kitasatospora</taxon>
    </lineage>
</organism>
<evidence type="ECO:0000256" key="1">
    <source>
        <dbReference type="SAM" id="MobiDB-lite"/>
    </source>
</evidence>
<feature type="region of interest" description="Disordered" evidence="1">
    <location>
        <begin position="156"/>
        <end position="221"/>
    </location>
</feature>
<protein>
    <submittedName>
        <fullName evidence="2">Uncharacterized protein</fullName>
    </submittedName>
</protein>
<proteinExistence type="predicted"/>
<dbReference type="OrthoDB" id="4351016at2"/>
<sequence>MLDEDVRHHAETLQTAADGLADGQAVLPLSFDSVYGNGRQVSVSALTEAVKQVEWPLREALREASFHALSSRQDAPTVFLARAWTAAANDLAQASRAFTEAADLTAALADTRVRAPDTAPAVEEQVRTGVDHFLSEADAAVDRAIVTMQSSFDALTSGHPLPGPATAEDLASASGVQQDPNTARRTAALTRSTTTPAAATDSQPPAPAAPGAIPAPSRWRR</sequence>
<dbReference type="Proteomes" id="UP001165143">
    <property type="component" value="Unassembled WGS sequence"/>
</dbReference>
<dbReference type="EMBL" id="BSRX01000046">
    <property type="protein sequence ID" value="GLW58005.1"/>
    <property type="molecule type" value="Genomic_DNA"/>
</dbReference>
<feature type="compositionally biased region" description="Low complexity" evidence="1">
    <location>
        <begin position="183"/>
        <end position="221"/>
    </location>
</feature>
<accession>A0A9W6USX3</accession>
<comment type="caution">
    <text evidence="2">The sequence shown here is derived from an EMBL/GenBank/DDBJ whole genome shotgun (WGS) entry which is preliminary data.</text>
</comment>
<reference evidence="2" key="1">
    <citation type="submission" date="2023-02" db="EMBL/GenBank/DDBJ databases">
        <title>Kitasatospora phosalacinea NBRC 14362.</title>
        <authorList>
            <person name="Ichikawa N."/>
            <person name="Sato H."/>
            <person name="Tonouchi N."/>
        </authorList>
    </citation>
    <scope>NUCLEOTIDE SEQUENCE</scope>
    <source>
        <strain evidence="2">NBRC 14362</strain>
    </source>
</reference>
<dbReference type="RefSeq" id="WP_033252456.1">
    <property type="nucleotide sequence ID" value="NZ_BSRX01000046.1"/>
</dbReference>
<dbReference type="AlphaFoldDB" id="A0A9W6USX3"/>
<evidence type="ECO:0000313" key="2">
    <source>
        <dbReference type="EMBL" id="GLW58005.1"/>
    </source>
</evidence>